<accession>A0A067PE81</accession>
<dbReference type="Proteomes" id="UP000027265">
    <property type="component" value="Unassembled WGS sequence"/>
</dbReference>
<organism evidence="1 2">
    <name type="scientific">Jaapia argillacea MUCL 33604</name>
    <dbReference type="NCBI Taxonomy" id="933084"/>
    <lineage>
        <taxon>Eukaryota</taxon>
        <taxon>Fungi</taxon>
        <taxon>Dikarya</taxon>
        <taxon>Basidiomycota</taxon>
        <taxon>Agaricomycotina</taxon>
        <taxon>Agaricomycetes</taxon>
        <taxon>Agaricomycetidae</taxon>
        <taxon>Jaapiales</taxon>
        <taxon>Jaapiaceae</taxon>
        <taxon>Jaapia</taxon>
    </lineage>
</organism>
<evidence type="ECO:0000313" key="2">
    <source>
        <dbReference type="Proteomes" id="UP000027265"/>
    </source>
</evidence>
<dbReference type="EMBL" id="KL197736">
    <property type="protein sequence ID" value="KDQ53069.1"/>
    <property type="molecule type" value="Genomic_DNA"/>
</dbReference>
<keyword evidence="2" id="KW-1185">Reference proteome</keyword>
<name>A0A067PE81_9AGAM</name>
<dbReference type="AlphaFoldDB" id="A0A067PE81"/>
<reference evidence="2" key="1">
    <citation type="journal article" date="2014" name="Proc. Natl. Acad. Sci. U.S.A.">
        <title>Extensive sampling of basidiomycete genomes demonstrates inadequacy of the white-rot/brown-rot paradigm for wood decay fungi.</title>
        <authorList>
            <person name="Riley R."/>
            <person name="Salamov A.A."/>
            <person name="Brown D.W."/>
            <person name="Nagy L.G."/>
            <person name="Floudas D."/>
            <person name="Held B.W."/>
            <person name="Levasseur A."/>
            <person name="Lombard V."/>
            <person name="Morin E."/>
            <person name="Otillar R."/>
            <person name="Lindquist E.A."/>
            <person name="Sun H."/>
            <person name="LaButti K.M."/>
            <person name="Schmutz J."/>
            <person name="Jabbour D."/>
            <person name="Luo H."/>
            <person name="Baker S.E."/>
            <person name="Pisabarro A.G."/>
            <person name="Walton J.D."/>
            <person name="Blanchette R.A."/>
            <person name="Henrissat B."/>
            <person name="Martin F."/>
            <person name="Cullen D."/>
            <person name="Hibbett D.S."/>
            <person name="Grigoriev I.V."/>
        </authorList>
    </citation>
    <scope>NUCLEOTIDE SEQUENCE [LARGE SCALE GENOMIC DNA]</scope>
    <source>
        <strain evidence="2">MUCL 33604</strain>
    </source>
</reference>
<proteinExistence type="predicted"/>
<dbReference type="HOGENOM" id="CLU_1042292_0_0_1"/>
<dbReference type="InParanoid" id="A0A067PE81"/>
<protein>
    <submittedName>
        <fullName evidence="1">Uncharacterized protein</fullName>
    </submittedName>
</protein>
<gene>
    <name evidence="1" type="ORF">JAAARDRAFT_197847</name>
</gene>
<sequence>MVLQQAMGLADPDATACLQGNNAEEPPRQKCSAPSKVIGTKLVFLQTRNAKWLLICDQQGSQKMEEFLNCVTKLWFLKYEDLPFKKDLDIDKPNPHLSLLDTPQQLSDTEHVRFKAHRKRISQWFCNHNSKLLKTNMNEAILDLIYRAHGAESATAPWKKQAAQLFLQEYHTKVYAIFTGQWEEELAKAKAASKKPPKKVTILMKVTQELLAEQPESFCAEVDQMVLDDYCERVKKWESQGKGSYVCHGNSPEEYDQALFDSGNYM</sequence>
<dbReference type="STRING" id="933084.A0A067PE81"/>
<evidence type="ECO:0000313" key="1">
    <source>
        <dbReference type="EMBL" id="KDQ53069.1"/>
    </source>
</evidence>